<dbReference type="RefSeq" id="WP_244348364.1">
    <property type="nucleotide sequence ID" value="NZ_JAFIRA010000001.1"/>
</dbReference>
<evidence type="ECO:0000256" key="1">
    <source>
        <dbReference type="ARBA" id="ARBA00022490"/>
    </source>
</evidence>
<comment type="caution">
    <text evidence="7">The sequence shown here is derived from an EMBL/GenBank/DDBJ whole genome shotgun (WGS) entry which is preliminary data.</text>
</comment>
<evidence type="ECO:0000313" key="8">
    <source>
        <dbReference type="Proteomes" id="UP000830835"/>
    </source>
</evidence>
<name>A0ABT0C6H3_THEVL</name>
<dbReference type="PANTHER" id="PTHR33317">
    <property type="entry name" value="POLYNUCLEOTIDYL TRANSFERASE, RIBONUCLEASE H-LIKE SUPERFAMILY PROTEIN"/>
    <property type="match status" value="1"/>
</dbReference>
<dbReference type="InterPro" id="IPR037027">
    <property type="entry name" value="YqgF/RNaseH-like_dom_sf"/>
</dbReference>
<evidence type="ECO:0000313" key="7">
    <source>
        <dbReference type="EMBL" id="MCJ2541361.1"/>
    </source>
</evidence>
<dbReference type="Proteomes" id="UP000830835">
    <property type="component" value="Unassembled WGS sequence"/>
</dbReference>
<dbReference type="HAMAP" id="MF_00651">
    <property type="entry name" value="Nuclease_YqgF"/>
    <property type="match status" value="1"/>
</dbReference>
<organism evidence="7 8">
    <name type="scientific">Thermostichus vulcanus str. 'Rupite'</name>
    <dbReference type="NCBI Taxonomy" id="2813851"/>
    <lineage>
        <taxon>Bacteria</taxon>
        <taxon>Bacillati</taxon>
        <taxon>Cyanobacteriota</taxon>
        <taxon>Cyanophyceae</taxon>
        <taxon>Thermostichales</taxon>
        <taxon>Thermostichaceae</taxon>
        <taxon>Thermostichus</taxon>
    </lineage>
</organism>
<sequence>MFTNLTYSATGDPVAALGLDVGNRRIGIAGCDRMGLLVTGLGVIQRRSLSEDIAQIQSWIQRRQANILVVGMPLLADGTVGSQARKVQRFVRALQKAVDLPIETVNEYLSTVQAEWDLQAAGIPAKSQKPLIDQQAAAVILQTWLDQRRSQPPLPADRTEGLDIALS</sequence>
<protein>
    <recommendedName>
        <fullName evidence="5">Putative pre-16S rRNA nuclease</fullName>
        <ecNumber evidence="5">3.1.-.-</ecNumber>
    </recommendedName>
</protein>
<keyword evidence="1 5" id="KW-0963">Cytoplasm</keyword>
<dbReference type="SMART" id="SM00732">
    <property type="entry name" value="YqgFc"/>
    <property type="match status" value="1"/>
</dbReference>
<evidence type="ECO:0000256" key="5">
    <source>
        <dbReference type="HAMAP-Rule" id="MF_00651"/>
    </source>
</evidence>
<keyword evidence="8" id="KW-1185">Reference proteome</keyword>
<keyword evidence="4 5" id="KW-0378">Hydrolase</keyword>
<evidence type="ECO:0000259" key="6">
    <source>
        <dbReference type="SMART" id="SM00732"/>
    </source>
</evidence>
<comment type="function">
    <text evidence="5">Could be a nuclease involved in processing of the 5'-end of pre-16S rRNA.</text>
</comment>
<dbReference type="EC" id="3.1.-.-" evidence="5"/>
<evidence type="ECO:0000256" key="3">
    <source>
        <dbReference type="ARBA" id="ARBA00022722"/>
    </source>
</evidence>
<evidence type="ECO:0000256" key="4">
    <source>
        <dbReference type="ARBA" id="ARBA00022801"/>
    </source>
</evidence>
<gene>
    <name evidence="7" type="primary">ruvX</name>
    <name evidence="7" type="ORF">JX360_00320</name>
</gene>
<dbReference type="SUPFAM" id="SSF53098">
    <property type="entry name" value="Ribonuclease H-like"/>
    <property type="match status" value="1"/>
</dbReference>
<dbReference type="NCBIfam" id="TIGR00250">
    <property type="entry name" value="RNAse_H_YqgF"/>
    <property type="match status" value="1"/>
</dbReference>
<reference evidence="7" key="1">
    <citation type="submission" date="2021-02" db="EMBL/GenBank/DDBJ databases">
        <title>The CRISPR/cas machinery reduction and long-range gene transfer in the hot spring cyanobacterium Synechococcus.</title>
        <authorList>
            <person name="Dvorak P."/>
            <person name="Jahodarova E."/>
            <person name="Hasler P."/>
            <person name="Poulickova A."/>
        </authorList>
    </citation>
    <scope>NUCLEOTIDE SEQUENCE</scope>
    <source>
        <strain evidence="7">Rupite</strain>
    </source>
</reference>
<comment type="subcellular location">
    <subcellularLocation>
        <location evidence="5">Cytoplasm</location>
    </subcellularLocation>
</comment>
<dbReference type="InterPro" id="IPR012337">
    <property type="entry name" value="RNaseH-like_sf"/>
</dbReference>
<keyword evidence="3 5" id="KW-0540">Nuclease</keyword>
<dbReference type="EMBL" id="JAFIRA010000001">
    <property type="protein sequence ID" value="MCJ2541361.1"/>
    <property type="molecule type" value="Genomic_DNA"/>
</dbReference>
<accession>A0ABT0C6H3</accession>
<dbReference type="Gene3D" id="3.30.420.140">
    <property type="entry name" value="YqgF/RNase H-like domain"/>
    <property type="match status" value="1"/>
</dbReference>
<dbReference type="PANTHER" id="PTHR33317:SF4">
    <property type="entry name" value="POLYNUCLEOTIDYL TRANSFERASE, RIBONUCLEASE H-LIKE SUPERFAMILY PROTEIN"/>
    <property type="match status" value="1"/>
</dbReference>
<feature type="domain" description="YqgF/RNase H-like" evidence="6">
    <location>
        <begin position="14"/>
        <end position="114"/>
    </location>
</feature>
<comment type="similarity">
    <text evidence="5">Belongs to the YqgF HJR family.</text>
</comment>
<keyword evidence="2 5" id="KW-0690">Ribosome biogenesis</keyword>
<evidence type="ECO:0000256" key="2">
    <source>
        <dbReference type="ARBA" id="ARBA00022517"/>
    </source>
</evidence>
<dbReference type="CDD" id="cd16964">
    <property type="entry name" value="YqgF"/>
    <property type="match status" value="1"/>
</dbReference>
<proteinExistence type="inferred from homology"/>
<dbReference type="Pfam" id="PF03652">
    <property type="entry name" value="RuvX"/>
    <property type="match status" value="1"/>
</dbReference>
<dbReference type="InterPro" id="IPR006641">
    <property type="entry name" value="YqgF/RNaseH-like_dom"/>
</dbReference>
<dbReference type="InterPro" id="IPR005227">
    <property type="entry name" value="YqgF"/>
</dbReference>